<accession>A0A0F4Q3Y6</accession>
<gene>
    <name evidence="2" type="ORF">CWC05_17040</name>
    <name evidence="1" type="ORF">TW72_05435</name>
</gene>
<protein>
    <submittedName>
        <fullName evidence="2">DUF2589 domain-containing protein</fullName>
    </submittedName>
</protein>
<reference evidence="4" key="3">
    <citation type="submission" date="2019-06" db="EMBL/GenBank/DDBJ databases">
        <title>Co-occurence of chitin degradation, pigmentation and bioactivity in marine Pseudoalteromonas.</title>
        <authorList>
            <person name="Sonnenschein E.C."/>
            <person name="Bech P.K."/>
        </authorList>
    </citation>
    <scope>NUCLEOTIDE SEQUENCE [LARGE SCALE GENOMIC DNA]</scope>
    <source>
        <strain evidence="4">S2897</strain>
    </source>
</reference>
<dbReference type="STRING" id="151081.TW72_05435"/>
<reference evidence="2 4" key="2">
    <citation type="submission" date="2017-12" db="EMBL/GenBank/DDBJ databases">
        <authorList>
            <person name="Paulsen S."/>
            <person name="Gram L.K."/>
        </authorList>
    </citation>
    <scope>NUCLEOTIDE SEQUENCE [LARGE SCALE GENOMIC DNA]</scope>
    <source>
        <strain evidence="2 4">S2897</strain>
    </source>
</reference>
<dbReference type="Pfam" id="PF11655">
    <property type="entry name" value="DUF2589"/>
    <property type="match status" value="1"/>
</dbReference>
<evidence type="ECO:0000313" key="3">
    <source>
        <dbReference type="Proteomes" id="UP000033664"/>
    </source>
</evidence>
<dbReference type="AlphaFoldDB" id="A0A0F4Q3Y6"/>
<reference evidence="2" key="4">
    <citation type="submission" date="2019-09" db="EMBL/GenBank/DDBJ databases">
        <title>Co-occurence of chitin degradation, pigmentation and bioactivity in marine Pseudoalteromonas.</title>
        <authorList>
            <person name="Sonnenschein E.C."/>
            <person name="Bech P.K."/>
        </authorList>
    </citation>
    <scope>NUCLEOTIDE SEQUENCE</scope>
    <source>
        <strain evidence="2">S2897</strain>
    </source>
</reference>
<reference evidence="1 3" key="1">
    <citation type="journal article" date="2015" name="BMC Genomics">
        <title>Genome mining reveals unlocked bioactive potential of marine Gram-negative bacteria.</title>
        <authorList>
            <person name="Machado H."/>
            <person name="Sonnenschein E.C."/>
            <person name="Melchiorsen J."/>
            <person name="Gram L."/>
        </authorList>
    </citation>
    <scope>NUCLEOTIDE SEQUENCE [LARGE SCALE GENOMIC DNA]</scope>
    <source>
        <strain evidence="1 3">S3137</strain>
    </source>
</reference>
<dbReference type="EMBL" id="PNCG01000019">
    <property type="protein sequence ID" value="TMP85756.1"/>
    <property type="molecule type" value="Genomic_DNA"/>
</dbReference>
<dbReference type="EMBL" id="JXXZ01000004">
    <property type="protein sequence ID" value="KJZ01267.1"/>
    <property type="molecule type" value="Genomic_DNA"/>
</dbReference>
<sequence>MAIGDELSSIDFKSMIGGPLDAVVRAQAQSAQTSVDFIKSVGFDADSNEPTMITFSYMKAVETRDGDGNVTGTEPKKFDLTVPILTMLPIPFIRVEETTIAFNAKINSVQESSTSSSHELNSKLSVKAGWGPVSAKLSASYSYKKSSSSSSKIERTYSLSVNVRAVQDELPAGTEKLLGILENSITEVESAA</sequence>
<evidence type="ECO:0000313" key="1">
    <source>
        <dbReference type="EMBL" id="KJZ01267.1"/>
    </source>
</evidence>
<proteinExistence type="predicted"/>
<dbReference type="Proteomes" id="UP000033664">
    <property type="component" value="Unassembled WGS sequence"/>
</dbReference>
<dbReference type="InterPro" id="IPR024510">
    <property type="entry name" value="DUF2589"/>
</dbReference>
<dbReference type="eggNOG" id="ENOG502Z835">
    <property type="taxonomic scope" value="Bacteria"/>
</dbReference>
<keyword evidence="3" id="KW-1185">Reference proteome</keyword>
<dbReference type="PATRIC" id="fig|151081.8.peg.29"/>
<name>A0A0F4Q3Y6_9GAMM</name>
<dbReference type="RefSeq" id="WP_022945880.1">
    <property type="nucleotide sequence ID" value="NZ_CP023396.1"/>
</dbReference>
<organism evidence="1 3">
    <name type="scientific">Pseudoalteromonas ruthenica</name>
    <dbReference type="NCBI Taxonomy" id="151081"/>
    <lineage>
        <taxon>Bacteria</taxon>
        <taxon>Pseudomonadati</taxon>
        <taxon>Pseudomonadota</taxon>
        <taxon>Gammaproteobacteria</taxon>
        <taxon>Alteromonadales</taxon>
        <taxon>Pseudoalteromonadaceae</taxon>
        <taxon>Pseudoalteromonas</taxon>
    </lineage>
</organism>
<evidence type="ECO:0000313" key="2">
    <source>
        <dbReference type="EMBL" id="TMP85756.1"/>
    </source>
</evidence>
<comment type="caution">
    <text evidence="1">The sequence shown here is derived from an EMBL/GenBank/DDBJ whole genome shotgun (WGS) entry which is preliminary data.</text>
</comment>
<dbReference type="Proteomes" id="UP000305874">
    <property type="component" value="Unassembled WGS sequence"/>
</dbReference>
<dbReference type="GeneID" id="58227931"/>
<evidence type="ECO:0000313" key="4">
    <source>
        <dbReference type="Proteomes" id="UP000305874"/>
    </source>
</evidence>
<dbReference type="OrthoDB" id="1043330at2"/>